<keyword evidence="8" id="KW-1185">Reference proteome</keyword>
<name>A0A0A1T1X6_9HYPO</name>
<evidence type="ECO:0000256" key="3">
    <source>
        <dbReference type="ARBA" id="ARBA00022741"/>
    </source>
</evidence>
<feature type="domain" description="Protein kinase" evidence="6">
    <location>
        <begin position="1"/>
        <end position="212"/>
    </location>
</feature>
<dbReference type="Gene3D" id="1.10.510.10">
    <property type="entry name" value="Transferase(Phosphotransferase) domain 1"/>
    <property type="match status" value="1"/>
</dbReference>
<dbReference type="GO" id="GO:0005524">
    <property type="term" value="F:ATP binding"/>
    <property type="evidence" value="ECO:0007669"/>
    <property type="project" value="UniProtKB-KW"/>
</dbReference>
<organism evidence="7 8">
    <name type="scientific">[Torrubiella] hemipterigena</name>
    <dbReference type="NCBI Taxonomy" id="1531966"/>
    <lineage>
        <taxon>Eukaryota</taxon>
        <taxon>Fungi</taxon>
        <taxon>Dikarya</taxon>
        <taxon>Ascomycota</taxon>
        <taxon>Pezizomycotina</taxon>
        <taxon>Sordariomycetes</taxon>
        <taxon>Hypocreomycetidae</taxon>
        <taxon>Hypocreales</taxon>
        <taxon>Clavicipitaceae</taxon>
        <taxon>Clavicipitaceae incertae sedis</taxon>
        <taxon>'Torrubiella' clade</taxon>
    </lineage>
</organism>
<dbReference type="PANTHER" id="PTHR45646">
    <property type="entry name" value="SERINE/THREONINE-PROTEIN KINASE DOA-RELATED"/>
    <property type="match status" value="1"/>
</dbReference>
<keyword evidence="5" id="KW-0067">ATP-binding</keyword>
<keyword evidence="3" id="KW-0547">Nucleotide-binding</keyword>
<evidence type="ECO:0000256" key="5">
    <source>
        <dbReference type="ARBA" id="ARBA00022840"/>
    </source>
</evidence>
<evidence type="ECO:0000256" key="2">
    <source>
        <dbReference type="ARBA" id="ARBA00022679"/>
    </source>
</evidence>
<dbReference type="Proteomes" id="UP000039046">
    <property type="component" value="Unassembled WGS sequence"/>
</dbReference>
<gene>
    <name evidence="7" type="ORF">VHEMI00305</name>
</gene>
<dbReference type="GO" id="GO:0005634">
    <property type="term" value="C:nucleus"/>
    <property type="evidence" value="ECO:0007669"/>
    <property type="project" value="TreeGrafter"/>
</dbReference>
<dbReference type="InterPro" id="IPR000719">
    <property type="entry name" value="Prot_kinase_dom"/>
</dbReference>
<protein>
    <recommendedName>
        <fullName evidence="6">Protein kinase domain-containing protein</fullName>
    </recommendedName>
</protein>
<dbReference type="InterPro" id="IPR011009">
    <property type="entry name" value="Kinase-like_dom_sf"/>
</dbReference>
<dbReference type="InterPro" id="IPR051175">
    <property type="entry name" value="CLK_kinases"/>
</dbReference>
<evidence type="ECO:0000259" key="6">
    <source>
        <dbReference type="PROSITE" id="PS50011"/>
    </source>
</evidence>
<evidence type="ECO:0000256" key="4">
    <source>
        <dbReference type="ARBA" id="ARBA00022777"/>
    </source>
</evidence>
<proteinExistence type="predicted"/>
<dbReference type="OrthoDB" id="5979581at2759"/>
<accession>A0A0A1T1X6</accession>
<dbReference type="EMBL" id="CDHN01000001">
    <property type="protein sequence ID" value="CEJ80100.1"/>
    <property type="molecule type" value="Genomic_DNA"/>
</dbReference>
<evidence type="ECO:0000313" key="7">
    <source>
        <dbReference type="EMBL" id="CEJ80100.1"/>
    </source>
</evidence>
<sequence>MEPTSMSLRSLQEIQRTRVFHESVVRGGMSQLLLGLDYLHEADIIHADLHSDNLLIALKDQTILEELEDDEITSPSARKIIANNTIHTSHFVLGGFGALIISDFGQAGLGERHSGNAMPVPYRAPEIILGLEWGSSIDIWATGVLAWSLFHQESLFTIYDQTSTEMNDAHHLAYITALLGPRPLQLLQKTDKTKQYWDSTGQWVGPVPLPDD</sequence>
<keyword evidence="4" id="KW-0418">Kinase</keyword>
<dbReference type="PROSITE" id="PS50011">
    <property type="entry name" value="PROTEIN_KINASE_DOM"/>
    <property type="match status" value="1"/>
</dbReference>
<keyword evidence="1" id="KW-0723">Serine/threonine-protein kinase</keyword>
<dbReference type="Pfam" id="PF00069">
    <property type="entry name" value="Pkinase"/>
    <property type="match status" value="1"/>
</dbReference>
<reference evidence="7 8" key="1">
    <citation type="journal article" date="2015" name="Genome Announc.">
        <title>Draft Genome Sequence and Gene Annotation of the Entomopathogenic Fungus Verticillium hemipterigenum.</title>
        <authorList>
            <person name="Horn F."/>
            <person name="Habel A."/>
            <person name="Scharf D.H."/>
            <person name="Dworschak J."/>
            <person name="Brakhage A.A."/>
            <person name="Guthke R."/>
            <person name="Hertweck C."/>
            <person name="Linde J."/>
        </authorList>
    </citation>
    <scope>NUCLEOTIDE SEQUENCE [LARGE SCALE GENOMIC DNA]</scope>
</reference>
<evidence type="ECO:0000313" key="8">
    <source>
        <dbReference type="Proteomes" id="UP000039046"/>
    </source>
</evidence>
<dbReference type="SUPFAM" id="SSF56112">
    <property type="entry name" value="Protein kinase-like (PK-like)"/>
    <property type="match status" value="1"/>
</dbReference>
<evidence type="ECO:0000256" key="1">
    <source>
        <dbReference type="ARBA" id="ARBA00022527"/>
    </source>
</evidence>
<dbReference type="SMART" id="SM00220">
    <property type="entry name" value="S_TKc"/>
    <property type="match status" value="1"/>
</dbReference>
<dbReference type="HOGENOM" id="CLU_000288_81_11_1"/>
<dbReference type="GO" id="GO:0004674">
    <property type="term" value="F:protein serine/threonine kinase activity"/>
    <property type="evidence" value="ECO:0007669"/>
    <property type="project" value="UniProtKB-KW"/>
</dbReference>
<dbReference type="PANTHER" id="PTHR45646:SF11">
    <property type="entry name" value="SERINE_THREONINE-PROTEIN KINASE DOA"/>
    <property type="match status" value="1"/>
</dbReference>
<keyword evidence="2" id="KW-0808">Transferase</keyword>
<dbReference type="GO" id="GO:0043484">
    <property type="term" value="P:regulation of RNA splicing"/>
    <property type="evidence" value="ECO:0007669"/>
    <property type="project" value="TreeGrafter"/>
</dbReference>
<dbReference type="AlphaFoldDB" id="A0A0A1T1X6"/>
<dbReference type="STRING" id="1531966.A0A0A1T1X6"/>